<feature type="coiled-coil region" evidence="1">
    <location>
        <begin position="102"/>
        <end position="129"/>
    </location>
</feature>
<dbReference type="AlphaFoldDB" id="E1ZGF6"/>
<dbReference type="InParanoid" id="E1ZGF6"/>
<evidence type="ECO:0000313" key="4">
    <source>
        <dbReference type="Proteomes" id="UP000008141"/>
    </source>
</evidence>
<evidence type="ECO:0000313" key="3">
    <source>
        <dbReference type="EMBL" id="EFN54750.1"/>
    </source>
</evidence>
<feature type="compositionally biased region" description="Low complexity" evidence="2">
    <location>
        <begin position="47"/>
        <end position="57"/>
    </location>
</feature>
<keyword evidence="1" id="KW-0175">Coiled coil</keyword>
<feature type="compositionally biased region" description="Pro residues" evidence="2">
    <location>
        <begin position="24"/>
        <end position="35"/>
    </location>
</feature>
<reference evidence="3 4" key="1">
    <citation type="journal article" date="2010" name="Plant Cell">
        <title>The Chlorella variabilis NC64A genome reveals adaptation to photosymbiosis, coevolution with viruses, and cryptic sex.</title>
        <authorList>
            <person name="Blanc G."/>
            <person name="Duncan G."/>
            <person name="Agarkova I."/>
            <person name="Borodovsky M."/>
            <person name="Gurnon J."/>
            <person name="Kuo A."/>
            <person name="Lindquist E."/>
            <person name="Lucas S."/>
            <person name="Pangilinan J."/>
            <person name="Polle J."/>
            <person name="Salamov A."/>
            <person name="Terry A."/>
            <person name="Yamada T."/>
            <person name="Dunigan D.D."/>
            <person name="Grigoriev I.V."/>
            <person name="Claverie J.M."/>
            <person name="Van Etten J.L."/>
        </authorList>
    </citation>
    <scope>NUCLEOTIDE SEQUENCE [LARGE SCALE GENOMIC DNA]</scope>
    <source>
        <strain evidence="3 4">NC64A</strain>
    </source>
</reference>
<accession>E1ZGF6</accession>
<proteinExistence type="predicted"/>
<feature type="coiled-coil region" evidence="1">
    <location>
        <begin position="435"/>
        <end position="610"/>
    </location>
</feature>
<feature type="compositionally biased region" description="Low complexity" evidence="2">
    <location>
        <begin position="281"/>
        <end position="292"/>
    </location>
</feature>
<protein>
    <submittedName>
        <fullName evidence="3">Uncharacterized protein</fullName>
    </submittedName>
</protein>
<feature type="region of interest" description="Disordered" evidence="2">
    <location>
        <begin position="1"/>
        <end position="78"/>
    </location>
</feature>
<evidence type="ECO:0000256" key="2">
    <source>
        <dbReference type="SAM" id="MobiDB-lite"/>
    </source>
</evidence>
<dbReference type="OrthoDB" id="10668602at2759"/>
<organism evidence="4">
    <name type="scientific">Chlorella variabilis</name>
    <name type="common">Green alga</name>
    <dbReference type="NCBI Taxonomy" id="554065"/>
    <lineage>
        <taxon>Eukaryota</taxon>
        <taxon>Viridiplantae</taxon>
        <taxon>Chlorophyta</taxon>
        <taxon>core chlorophytes</taxon>
        <taxon>Trebouxiophyceae</taxon>
        <taxon>Chlorellales</taxon>
        <taxon>Chlorellaceae</taxon>
        <taxon>Chlorella clade</taxon>
        <taxon>Chlorella</taxon>
    </lineage>
</organism>
<feature type="region of interest" description="Disordered" evidence="2">
    <location>
        <begin position="271"/>
        <end position="296"/>
    </location>
</feature>
<name>E1ZGF6_CHLVA</name>
<dbReference type="GeneID" id="17354484"/>
<gene>
    <name evidence="3" type="ORF">CHLNCDRAFT_134649</name>
</gene>
<sequence>MSWVMRGRPYSGTGALAERWGSPPAAPTPASPLLPFPEIQPWQVGTSSPSSASAASPPDDRQRGLQPEPSHETAAAATADEEQLLSMLSALRVAMCKKEAALVNVAGRLAEAQSRLQGCEAENRKLAAQVRDLQFASGAVAPERLAAAASVTMDGRLLAQARQELGREACRIAELATERDALQSDVAMLHQQLVAAAQAEAKERERLCMEATQSRLVAKARARQVEQLQAELQQVAGTCTSMGAAASKQAEAALAEAASAQAAATSARSRAAAAEEEAAELRQQLEAAQAASMQDTARADAMEAKLAEARQQMDWQTLRIAELEQTWGLGQLMRKYEGEVQRLRLQFDTDRRDLQEQLAQAQRQQHTTVAASSSMQEQMGAPLSMQPSDPLDSSAWKALFEEPSHQLPTEVQDGWCQTDGSCATSLEAWAEHTLLEAARMEIERLKELNAELLDSQMQEHQLAVDSARRAEAGLRERLYMAERELAHKNGEVQALREEALAAATLKDELDAGSHLEELEELRAELQRAAAQTELLAWQVQQLKQRAATAADEHAAAVQQQLQQGATDAAAAVAVADERHQQQMLALQNRLAEAQQQLQAARSELSTLRQEQVLRRGSLVHQVVQAQPRCPRRSK</sequence>
<feature type="coiled-coil region" evidence="1">
    <location>
        <begin position="158"/>
        <end position="192"/>
    </location>
</feature>
<evidence type="ECO:0000256" key="1">
    <source>
        <dbReference type="SAM" id="Coils"/>
    </source>
</evidence>
<dbReference type="RefSeq" id="XP_005846852.1">
    <property type="nucleotide sequence ID" value="XM_005846790.1"/>
</dbReference>
<keyword evidence="4" id="KW-1185">Reference proteome</keyword>
<dbReference type="KEGG" id="cvr:CHLNCDRAFT_134649"/>
<dbReference type="STRING" id="554065.E1ZGF6"/>
<dbReference type="Proteomes" id="UP000008141">
    <property type="component" value="Unassembled WGS sequence"/>
</dbReference>
<dbReference type="EMBL" id="GL433846">
    <property type="protein sequence ID" value="EFN54750.1"/>
    <property type="molecule type" value="Genomic_DNA"/>
</dbReference>